<dbReference type="OrthoDB" id="5293401at2"/>
<reference evidence="1 2" key="1">
    <citation type="submission" date="2019-03" db="EMBL/GenBank/DDBJ databases">
        <title>Genomic Encyclopedia of Type Strains, Phase IV (KMG-IV): sequencing the most valuable type-strain genomes for metagenomic binning, comparative biology and taxonomic classification.</title>
        <authorList>
            <person name="Goeker M."/>
        </authorList>
    </citation>
    <scope>NUCLEOTIDE SEQUENCE [LARGE SCALE GENOMIC DNA]</scope>
    <source>
        <strain evidence="1 2">DSM 100309</strain>
    </source>
</reference>
<organism evidence="1 2">
    <name type="scientific">Sulfurirhabdus autotrophica</name>
    <dbReference type="NCBI Taxonomy" id="1706046"/>
    <lineage>
        <taxon>Bacteria</taxon>
        <taxon>Pseudomonadati</taxon>
        <taxon>Pseudomonadota</taxon>
        <taxon>Betaproteobacteria</taxon>
        <taxon>Nitrosomonadales</taxon>
        <taxon>Sulfuricellaceae</taxon>
        <taxon>Sulfurirhabdus</taxon>
    </lineage>
</organism>
<sequence length="382" mass="42944">MAYSIFDPYGSFLPSLWYHGLRERLHGNASSANARWGGVRLPPTTGKVIWVLTGKSRESVRLGVELLRAIREKRLDVRLVLTFEAEFPELLTNLENLKKTGHGYGPCDHPFAVKRILGRFSPFGVIFAGITPRKNLMQALESCTHKLVVAAEAPAEPVSFEQIFPASEYQSNSWKTQPQAPIVDFQALITEAQVDPNFVSLVNDGADRHLWWLHSDDIEFVTAFFGRFRAQFPDAILFVSGIAAQAEQNTESSQRLKISHWQRTKIGSGTMVMVDEQKWLPAISAAVSAVHLQGMALSVLWQAMAGGCAVSCEDNTFLPKSDMAQSVSMIAETGAILHRWKEYCENPILARGRSDLARKWFWQERRLAAEVNEALLQRIFEW</sequence>
<evidence type="ECO:0000313" key="2">
    <source>
        <dbReference type="Proteomes" id="UP000295367"/>
    </source>
</evidence>
<name>A0A4R3Y5C0_9PROT</name>
<dbReference type="EMBL" id="SMCO01000009">
    <property type="protein sequence ID" value="TCV85353.1"/>
    <property type="molecule type" value="Genomic_DNA"/>
</dbReference>
<dbReference type="AlphaFoldDB" id="A0A4R3Y5C0"/>
<comment type="caution">
    <text evidence="1">The sequence shown here is derived from an EMBL/GenBank/DDBJ whole genome shotgun (WGS) entry which is preliminary data.</text>
</comment>
<proteinExistence type="predicted"/>
<gene>
    <name evidence="1" type="ORF">EDC63_10924</name>
</gene>
<dbReference type="RefSeq" id="WP_124946781.1">
    <property type="nucleotide sequence ID" value="NZ_BHVT01000039.1"/>
</dbReference>
<protein>
    <submittedName>
        <fullName evidence="1">Uncharacterized protein</fullName>
    </submittedName>
</protein>
<keyword evidence="2" id="KW-1185">Reference proteome</keyword>
<accession>A0A4R3Y5C0</accession>
<evidence type="ECO:0000313" key="1">
    <source>
        <dbReference type="EMBL" id="TCV85353.1"/>
    </source>
</evidence>
<dbReference type="Proteomes" id="UP000295367">
    <property type="component" value="Unassembled WGS sequence"/>
</dbReference>